<keyword evidence="3" id="KW-1185">Reference proteome</keyword>
<feature type="non-terminal residue" evidence="2">
    <location>
        <position position="186"/>
    </location>
</feature>
<dbReference type="AlphaFoldDB" id="A0A9W7THB4"/>
<gene>
    <name evidence="2" type="ORF">IRJ41_023910</name>
</gene>
<reference evidence="2" key="1">
    <citation type="submission" date="2021-02" db="EMBL/GenBank/DDBJ databases">
        <title>Comparative genomics reveals that relaxation of natural selection precedes convergent phenotypic evolution of cavefish.</title>
        <authorList>
            <person name="Peng Z."/>
        </authorList>
    </citation>
    <scope>NUCLEOTIDE SEQUENCE</scope>
    <source>
        <tissue evidence="2">Muscle</tissue>
    </source>
</reference>
<evidence type="ECO:0000313" key="2">
    <source>
        <dbReference type="EMBL" id="KAI7797240.1"/>
    </source>
</evidence>
<evidence type="ECO:0000313" key="3">
    <source>
        <dbReference type="Proteomes" id="UP001059041"/>
    </source>
</evidence>
<feature type="region of interest" description="Disordered" evidence="1">
    <location>
        <begin position="166"/>
        <end position="186"/>
    </location>
</feature>
<accession>A0A9W7THB4</accession>
<comment type="caution">
    <text evidence="2">The sequence shown here is derived from an EMBL/GenBank/DDBJ whole genome shotgun (WGS) entry which is preliminary data.</text>
</comment>
<name>A0A9W7THB4_TRIRA</name>
<organism evidence="2 3">
    <name type="scientific">Triplophysa rosa</name>
    <name type="common">Cave loach</name>
    <dbReference type="NCBI Taxonomy" id="992332"/>
    <lineage>
        <taxon>Eukaryota</taxon>
        <taxon>Metazoa</taxon>
        <taxon>Chordata</taxon>
        <taxon>Craniata</taxon>
        <taxon>Vertebrata</taxon>
        <taxon>Euteleostomi</taxon>
        <taxon>Actinopterygii</taxon>
        <taxon>Neopterygii</taxon>
        <taxon>Teleostei</taxon>
        <taxon>Ostariophysi</taxon>
        <taxon>Cypriniformes</taxon>
        <taxon>Nemacheilidae</taxon>
        <taxon>Triplophysa</taxon>
    </lineage>
</organism>
<sequence length="186" mass="20589">YDALSELANLSQQLQSHSITLLRADQLLNRRVLASFKDTPGDKLEEALKAQALGHFGSVPLASNSKLTPINAKQFLQSLINNMEKRLSFEGEMLHDLSVLDTHNWPSTPGIRHGEAQVKRAGGSIFVKSKQLMPPHVISHHKNRGGTTHWRCCSLRVSGAKAACKYSSSSREEEEINKPHRGDSTD</sequence>
<feature type="compositionally biased region" description="Basic and acidic residues" evidence="1">
    <location>
        <begin position="176"/>
        <end position="186"/>
    </location>
</feature>
<proteinExistence type="predicted"/>
<dbReference type="Proteomes" id="UP001059041">
    <property type="component" value="Linkage Group LG18"/>
</dbReference>
<evidence type="ECO:0000256" key="1">
    <source>
        <dbReference type="SAM" id="MobiDB-lite"/>
    </source>
</evidence>
<protein>
    <submittedName>
        <fullName evidence="2">Uncharacterized protein</fullName>
    </submittedName>
</protein>
<dbReference type="EMBL" id="JAFHDT010000018">
    <property type="protein sequence ID" value="KAI7797240.1"/>
    <property type="molecule type" value="Genomic_DNA"/>
</dbReference>